<accession>A0ABZ2C4M7</accession>
<dbReference type="RefSeq" id="WP_331256162.1">
    <property type="nucleotide sequence ID" value="NZ_CP133270.1"/>
</dbReference>
<evidence type="ECO:0000256" key="2">
    <source>
        <dbReference type="SAM" id="SignalP"/>
    </source>
</evidence>
<feature type="compositionally biased region" description="Low complexity" evidence="1">
    <location>
        <begin position="50"/>
        <end position="59"/>
    </location>
</feature>
<evidence type="ECO:0000313" key="3">
    <source>
        <dbReference type="EMBL" id="WVX67404.1"/>
    </source>
</evidence>
<proteinExistence type="predicted"/>
<dbReference type="Proteomes" id="UP001330434">
    <property type="component" value="Chromosome"/>
</dbReference>
<name>A0ABZ2C4M7_9PROT</name>
<evidence type="ECO:0000256" key="1">
    <source>
        <dbReference type="SAM" id="MobiDB-lite"/>
    </source>
</evidence>
<feature type="chain" id="PRO_5046291378" evidence="2">
    <location>
        <begin position="26"/>
        <end position="292"/>
    </location>
</feature>
<sequence>MLFSKPALLLTTALIAVSMAYSLSATNDSDKNIVNSSPSKKRKIQEIQDDSSGGSSSEENTFKKKKSNENLEAQIHTVWNASSQTFKNIIKYSDTYDANHTLQGALQKLPDLGKMKNSKSWYDCFNLAVKNPTKINLKNKDDLWKSFFFKNMKSIKVSLEEGFSHYVALKDYKECLGVYENIITHYNRIRFFSSEQNAIQVLSKVLEGSKMMDQKWGEVKFYELITHEMETLPKFEDHRKAAPSLEAMSSIKDELENKSKKVKEDFKKKTPFFLDTDEIPHIDNALDSWRTK</sequence>
<feature type="signal peptide" evidence="2">
    <location>
        <begin position="1"/>
        <end position="25"/>
    </location>
</feature>
<protein>
    <submittedName>
        <fullName evidence="3">Uncharacterized protein</fullName>
    </submittedName>
</protein>
<organism evidence="3 4">
    <name type="scientific">Candidatus Bealeia paramacronuclearis</name>
    <dbReference type="NCBI Taxonomy" id="1921001"/>
    <lineage>
        <taxon>Bacteria</taxon>
        <taxon>Pseudomonadati</taxon>
        <taxon>Pseudomonadota</taxon>
        <taxon>Alphaproteobacteria</taxon>
        <taxon>Holosporales</taxon>
        <taxon>Holosporaceae</taxon>
        <taxon>Candidatus Bealeia</taxon>
    </lineage>
</organism>
<keyword evidence="2" id="KW-0732">Signal</keyword>
<evidence type="ECO:0000313" key="4">
    <source>
        <dbReference type="Proteomes" id="UP001330434"/>
    </source>
</evidence>
<keyword evidence="4" id="KW-1185">Reference proteome</keyword>
<feature type="region of interest" description="Disordered" evidence="1">
    <location>
        <begin position="30"/>
        <end position="65"/>
    </location>
</feature>
<gene>
    <name evidence="3" type="ORF">Bealeia1_01606</name>
</gene>
<dbReference type="EMBL" id="CP133270">
    <property type="protein sequence ID" value="WVX67404.1"/>
    <property type="molecule type" value="Genomic_DNA"/>
</dbReference>
<reference evidence="3 4" key="1">
    <citation type="journal article" date="2024" name="Environ. Microbiol.">
        <title>Novel evolutionary insights on the interactions of the Holosporales (Alphaproteobacteria) with eukaryotic hosts from comparative genomics.</title>
        <authorList>
            <person name="Giovannini M."/>
            <person name="Petroni G."/>
            <person name="Castelli M."/>
        </authorList>
    </citation>
    <scope>NUCLEOTIDE SEQUENCE [LARGE SCALE GENOMIC DNA]</scope>
    <source>
        <strain evidence="3 4">US_Bl 15I1</strain>
    </source>
</reference>